<keyword evidence="1" id="KW-0732">Signal</keyword>
<proteinExistence type="predicted"/>
<dbReference type="EMBL" id="WTYX01000002">
    <property type="protein sequence ID" value="MXO91504.1"/>
    <property type="molecule type" value="Genomic_DNA"/>
</dbReference>
<dbReference type="RefSeq" id="WP_160605175.1">
    <property type="nucleotide sequence ID" value="NZ_WTYX01000002.1"/>
</dbReference>
<evidence type="ECO:0000256" key="1">
    <source>
        <dbReference type="SAM" id="SignalP"/>
    </source>
</evidence>
<accession>A0A844ZVK7</accession>
<dbReference type="AlphaFoldDB" id="A0A844ZVK7"/>
<name>A0A844ZVK7_9SPHN</name>
<reference evidence="2 3" key="1">
    <citation type="submission" date="2019-12" db="EMBL/GenBank/DDBJ databases">
        <title>Genomic-based taxomic classification of the family Erythrobacteraceae.</title>
        <authorList>
            <person name="Xu L."/>
        </authorList>
    </citation>
    <scope>NUCLEOTIDE SEQUENCE [LARGE SCALE GENOMIC DNA]</scope>
    <source>
        <strain evidence="2 3">KCTC 52763</strain>
    </source>
</reference>
<dbReference type="Proteomes" id="UP000442714">
    <property type="component" value="Unassembled WGS sequence"/>
</dbReference>
<evidence type="ECO:0008006" key="4">
    <source>
        <dbReference type="Google" id="ProtNLM"/>
    </source>
</evidence>
<evidence type="ECO:0000313" key="3">
    <source>
        <dbReference type="Proteomes" id="UP000442714"/>
    </source>
</evidence>
<dbReference type="PROSITE" id="PS51257">
    <property type="entry name" value="PROKAR_LIPOPROTEIN"/>
    <property type="match status" value="1"/>
</dbReference>
<comment type="caution">
    <text evidence="2">The sequence shown here is derived from an EMBL/GenBank/DDBJ whole genome shotgun (WGS) entry which is preliminary data.</text>
</comment>
<feature type="signal peptide" evidence="1">
    <location>
        <begin position="1"/>
        <end position="22"/>
    </location>
</feature>
<organism evidence="2 3">
    <name type="scientific">Pontixanthobacter aquaemixtae</name>
    <dbReference type="NCBI Taxonomy" id="1958940"/>
    <lineage>
        <taxon>Bacteria</taxon>
        <taxon>Pseudomonadati</taxon>
        <taxon>Pseudomonadota</taxon>
        <taxon>Alphaproteobacteria</taxon>
        <taxon>Sphingomonadales</taxon>
        <taxon>Erythrobacteraceae</taxon>
        <taxon>Pontixanthobacter</taxon>
    </lineage>
</organism>
<protein>
    <recommendedName>
        <fullName evidence="4">Lipoprotein</fullName>
    </recommendedName>
</protein>
<sequence>MTMTRPAHIIALAVILSTAACSPGVDEETTGDGGWQLREETDKFTDQTNRSAQRTFVQDDAQITLEVSCNNGGVTYQATAFDADGKGLDFSTQSGFDYYGNPYTNTRVWMRFDDLGTIPFSASIPHYSNQADILVRWEKQDAVQARNVLLRLQFVDRSTDLEFDQSDSAVQRVLEPCAEAMEQQAQSPQAANEQIRNR</sequence>
<evidence type="ECO:0000313" key="2">
    <source>
        <dbReference type="EMBL" id="MXO91504.1"/>
    </source>
</evidence>
<keyword evidence="3" id="KW-1185">Reference proteome</keyword>
<gene>
    <name evidence="2" type="ORF">GRI41_11765</name>
</gene>
<feature type="chain" id="PRO_5032966145" description="Lipoprotein" evidence="1">
    <location>
        <begin position="23"/>
        <end position="198"/>
    </location>
</feature>